<name>A0A0S2ICY3_9CHLO</name>
<dbReference type="InterPro" id="IPR007642">
    <property type="entry name" value="RNA_pol_Rpb2_2"/>
</dbReference>
<dbReference type="GO" id="GO:0006351">
    <property type="term" value="P:DNA-templated transcription"/>
    <property type="evidence" value="ECO:0007669"/>
    <property type="project" value="InterPro"/>
</dbReference>
<dbReference type="Gene3D" id="2.40.50.100">
    <property type="match status" value="1"/>
</dbReference>
<comment type="subunit">
    <text evidence="11">In plastids the minimal PEP RNA polymerase catalytic core is composed of four subunits: alpha, beta, beta', and beta''. When a (nuclear-encoded) sigma factor is associated with the core the holoenzyme is formed, which can initiate transcription.</text>
</comment>
<proteinExistence type="inferred from homology"/>
<keyword evidence="5" id="KW-0240">DNA-directed RNA polymerase</keyword>
<dbReference type="GO" id="GO:0003899">
    <property type="term" value="F:DNA-directed RNA polymerase activity"/>
    <property type="evidence" value="ECO:0007669"/>
    <property type="project" value="UniProtKB-EC"/>
</dbReference>
<dbReference type="Gene3D" id="3.90.1110.10">
    <property type="entry name" value="RNA polymerase Rpb2, domain 2"/>
    <property type="match status" value="1"/>
</dbReference>
<evidence type="ECO:0000256" key="2">
    <source>
        <dbReference type="ARBA" id="ARBA00004229"/>
    </source>
</evidence>
<evidence type="ECO:0000256" key="15">
    <source>
        <dbReference type="SAM" id="MobiDB-lite"/>
    </source>
</evidence>
<dbReference type="AlphaFoldDB" id="A0A0S2ICY3"/>
<evidence type="ECO:0000256" key="13">
    <source>
        <dbReference type="ARBA" id="ARBA00048552"/>
    </source>
</evidence>
<reference evidence="18" key="1">
    <citation type="journal article" date="2015" name="BMC Evol. Biol.">
        <title>Chloroplast phylogenomic analysis of chlorophyte green algae identifies a novel lineage sister to the Sphaeropleales (Chlorophyceae).</title>
        <authorList>
            <person name="Lemieux C."/>
            <person name="Vincent A.T."/>
            <person name="Labarre A."/>
            <person name="Otis C."/>
            <person name="Turmel M."/>
        </authorList>
    </citation>
    <scope>NUCLEOTIDE SEQUENCE</scope>
</reference>
<evidence type="ECO:0000256" key="5">
    <source>
        <dbReference type="ARBA" id="ARBA00022478"/>
    </source>
</evidence>
<evidence type="ECO:0000259" key="17">
    <source>
        <dbReference type="Pfam" id="PF04565"/>
    </source>
</evidence>
<evidence type="ECO:0000256" key="3">
    <source>
        <dbReference type="ARBA" id="ARBA00006835"/>
    </source>
</evidence>
<dbReference type="InterPro" id="IPR015712">
    <property type="entry name" value="DNA-dir_RNA_pol_su2"/>
</dbReference>
<keyword evidence="7 18" id="KW-0934">Plastid</keyword>
<evidence type="ECO:0000256" key="7">
    <source>
        <dbReference type="ARBA" id="ARBA00022640"/>
    </source>
</evidence>
<protein>
    <recommendedName>
        <fullName evidence="4">DNA-directed RNA polymerase</fullName>
        <ecNumber evidence="4">2.7.7.6</ecNumber>
    </recommendedName>
    <alternativeName>
        <fullName evidence="12">PEP</fullName>
    </alternativeName>
</protein>
<dbReference type="Gene3D" id="3.90.1100.10">
    <property type="match status" value="2"/>
</dbReference>
<dbReference type="GO" id="GO:0009507">
    <property type="term" value="C:chloroplast"/>
    <property type="evidence" value="ECO:0007669"/>
    <property type="project" value="UniProtKB-SubCell"/>
</dbReference>
<feature type="domain" description="RNA polymerase Rpb2" evidence="16">
    <location>
        <begin position="482"/>
        <end position="549"/>
    </location>
</feature>
<accession>A0A0S2ICY3</accession>
<dbReference type="Gene3D" id="2.30.150.10">
    <property type="entry name" value="DNA-directed RNA polymerase, beta subunit, external 1 domain"/>
    <property type="match status" value="1"/>
</dbReference>
<dbReference type="PANTHER" id="PTHR20856">
    <property type="entry name" value="DNA-DIRECTED RNA POLYMERASE I SUBUNIT 2"/>
    <property type="match status" value="1"/>
</dbReference>
<evidence type="ECO:0000313" key="18">
    <source>
        <dbReference type="EMBL" id="ALO21239.1"/>
    </source>
</evidence>
<evidence type="ECO:0000256" key="4">
    <source>
        <dbReference type="ARBA" id="ARBA00012418"/>
    </source>
</evidence>
<dbReference type="GO" id="GO:0003677">
    <property type="term" value="F:DNA binding"/>
    <property type="evidence" value="ECO:0007669"/>
    <property type="project" value="InterPro"/>
</dbReference>
<dbReference type="Pfam" id="PF04565">
    <property type="entry name" value="RNA_pol_Rpb2_3"/>
    <property type="match status" value="1"/>
</dbReference>
<dbReference type="EMBL" id="KT625016">
    <property type="protein sequence ID" value="ALO21239.1"/>
    <property type="molecule type" value="Genomic_DNA"/>
</dbReference>
<dbReference type="InterPro" id="IPR007645">
    <property type="entry name" value="RNA_pol_Rpb2_3"/>
</dbReference>
<organism evidence="18">
    <name type="scientific">Chloromonas radiata</name>
    <dbReference type="NCBI Taxonomy" id="47907"/>
    <lineage>
        <taxon>Eukaryota</taxon>
        <taxon>Viridiplantae</taxon>
        <taxon>Chlorophyta</taxon>
        <taxon>core chlorophytes</taxon>
        <taxon>Chlorophyceae</taxon>
        <taxon>CS clade</taxon>
        <taxon>Chlamydomonadales</taxon>
        <taxon>Chlamydomonadaceae</taxon>
        <taxon>Chloromonadinia</taxon>
        <taxon>Chloromonas</taxon>
    </lineage>
</organism>
<keyword evidence="9" id="KW-0548">Nucleotidyltransferase</keyword>
<dbReference type="SUPFAM" id="SSF64484">
    <property type="entry name" value="beta and beta-prime subunits of DNA dependent RNA-polymerase"/>
    <property type="match status" value="1"/>
</dbReference>
<comment type="similarity">
    <text evidence="3 14">Belongs to the RNA polymerase beta chain family.</text>
</comment>
<evidence type="ECO:0000256" key="12">
    <source>
        <dbReference type="ARBA" id="ARBA00032782"/>
    </source>
</evidence>
<keyword evidence="6 18" id="KW-0150">Chloroplast</keyword>
<dbReference type="InterPro" id="IPR037034">
    <property type="entry name" value="RNA_pol_Rpb2_2_sf"/>
</dbReference>
<comment type="catalytic activity">
    <reaction evidence="13">
        <text>RNA(n) + a ribonucleoside 5'-triphosphate = RNA(n+1) + diphosphate</text>
        <dbReference type="Rhea" id="RHEA:21248"/>
        <dbReference type="Rhea" id="RHEA-COMP:14527"/>
        <dbReference type="Rhea" id="RHEA-COMP:17342"/>
        <dbReference type="ChEBI" id="CHEBI:33019"/>
        <dbReference type="ChEBI" id="CHEBI:61557"/>
        <dbReference type="ChEBI" id="CHEBI:140395"/>
        <dbReference type="EC" id="2.7.7.6"/>
    </reaction>
</comment>
<gene>
    <name evidence="18" type="primary">rpoBa</name>
</gene>
<evidence type="ECO:0000256" key="6">
    <source>
        <dbReference type="ARBA" id="ARBA00022528"/>
    </source>
</evidence>
<geneLocation type="chloroplast" evidence="18"/>
<evidence type="ECO:0000256" key="8">
    <source>
        <dbReference type="ARBA" id="ARBA00022679"/>
    </source>
</evidence>
<feature type="domain" description="RNA polymerase Rpb2" evidence="17">
    <location>
        <begin position="711"/>
        <end position="778"/>
    </location>
</feature>
<sequence>MHSHYNLISFLERKILTRNGNVTPKLRRRRLRDFFPFSFLVEDRQALISGHIVTKGSKQRSCFKMNSPTGRINDREEVSNFFKATNSYLISDFVDIQRKSFFELLEKGLIEEFSKRNPITNKNLEIFFYPEYYQLTPPEYNPRRAILLSKSYSSKLFIPAQLTDKKMKKSQLKWVLIGNLPLMTKRGHFVLNGAPRVIVNQILRSPGIYFQGSLKEIFSEKWSEKPEITYKRFYTDLICLRGTWLRIEIDKNKDIWAQMKKVPKIPLLWFLLAMGLTERIIFKSVINPTRLLANFNLNIKRKISHSSPTGRMSNRTDYEYVTNASDAWKEISYLISSKSLHINVQKNAFLEFEKPLSPTGNKKGNTSPPGRKWPKGTLSSVKVKKTETNKQVGKRGLITFFLNFDKLLKTSNKKLLLCTYGRSNFFLLALKNRRPPLYYQSPTGIDNSPLKNGKNVRGSVAFLEVPSSLTEHSKEGRNWIFKRFMNPRTYDLGKQGRLNFNRKLGLAISYNQTTLTAQDVLFATDYLLKVEKGLKNIDDIDHLKNRRVRTSGELLQIQIGIGLVRLEKIIREKLSKINALLIRTPLASASLPLPSKQLRCLRKISSPYYLQSSLNPTPPGELRTPKARALGKGVKQGTGMLLPSSRGVGQKDFKTFITPLFFLFKRNSTLPPPVVLHYDKLLEEFKLNNLINTKAFNGALREFFGTSQLSQFMDQLNPLAEITHKRRLSSMGPGGVTRDSATLAIRGIHPTHYGRICPIETPEGKNTGLVNSLTTYARANLQGFLESPFYKVYKGQIQINAGIFFLSAEQEEKIKLAAADVSFPYPCPPKQSGYKGERGQGRIGFLPKSKIPAKVAYGDTISKISRNIVEYIGVSPIQMISIATSLIPFLEHDDANRALMGSNMQRQAVPLIRAERPLVGTGLESRAVSDSGHAVIAKESGYVAYVSAKKIIIYTLPNQN</sequence>
<comment type="function">
    <text evidence="1">DNA-dependent RNA polymerase catalyzes the transcription of DNA into RNA using the four ribonucleoside triphosphates as substrates.</text>
</comment>
<dbReference type="Pfam" id="PF04561">
    <property type="entry name" value="RNA_pol_Rpb2_2"/>
    <property type="match status" value="2"/>
</dbReference>
<dbReference type="EC" id="2.7.7.6" evidence="4"/>
<evidence type="ECO:0000256" key="14">
    <source>
        <dbReference type="RuleBase" id="RU000434"/>
    </source>
</evidence>
<dbReference type="GO" id="GO:0000428">
    <property type="term" value="C:DNA-directed RNA polymerase complex"/>
    <property type="evidence" value="ECO:0007669"/>
    <property type="project" value="UniProtKB-KW"/>
</dbReference>
<evidence type="ECO:0000256" key="9">
    <source>
        <dbReference type="ARBA" id="ARBA00022695"/>
    </source>
</evidence>
<feature type="domain" description="RNA polymerase Rpb2" evidence="16">
    <location>
        <begin position="223"/>
        <end position="302"/>
    </location>
</feature>
<evidence type="ECO:0000256" key="1">
    <source>
        <dbReference type="ARBA" id="ARBA00004026"/>
    </source>
</evidence>
<evidence type="ECO:0000256" key="10">
    <source>
        <dbReference type="ARBA" id="ARBA00023163"/>
    </source>
</evidence>
<dbReference type="GO" id="GO:0032549">
    <property type="term" value="F:ribonucleoside binding"/>
    <property type="evidence" value="ECO:0007669"/>
    <property type="project" value="InterPro"/>
</dbReference>
<keyword evidence="10" id="KW-0804">Transcription</keyword>
<feature type="region of interest" description="Disordered" evidence="15">
    <location>
        <begin position="355"/>
        <end position="377"/>
    </location>
</feature>
<feature type="compositionally biased region" description="Polar residues" evidence="15">
    <location>
        <begin position="358"/>
        <end position="368"/>
    </location>
</feature>
<keyword evidence="8" id="KW-0808">Transferase</keyword>
<dbReference type="InterPro" id="IPR042107">
    <property type="entry name" value="DNA-dir_RNA_pol_bsu_ext_1_sf"/>
</dbReference>
<comment type="subcellular location">
    <subcellularLocation>
        <location evidence="2">Plastid</location>
        <location evidence="2">Chloroplast</location>
    </subcellularLocation>
</comment>
<evidence type="ECO:0000259" key="16">
    <source>
        <dbReference type="Pfam" id="PF04561"/>
    </source>
</evidence>
<evidence type="ECO:0000256" key="11">
    <source>
        <dbReference type="ARBA" id="ARBA00026088"/>
    </source>
</evidence>